<reference evidence="2 3" key="1">
    <citation type="submission" date="2014-05" db="EMBL/GenBank/DDBJ databases">
        <title>Draft genome sequence of a rare smut relative, Tilletiaria anomala UBC 951.</title>
        <authorList>
            <consortium name="DOE Joint Genome Institute"/>
            <person name="Toome M."/>
            <person name="Kuo A."/>
            <person name="Henrissat B."/>
            <person name="Lipzen A."/>
            <person name="Tritt A."/>
            <person name="Yoshinaga Y."/>
            <person name="Zane M."/>
            <person name="Barry K."/>
            <person name="Grigoriev I.V."/>
            <person name="Spatafora J.W."/>
            <person name="Aimea M.C."/>
        </authorList>
    </citation>
    <scope>NUCLEOTIDE SEQUENCE [LARGE SCALE GENOMIC DNA]</scope>
    <source>
        <strain evidence="2 3">UBC 951</strain>
    </source>
</reference>
<keyword evidence="1" id="KW-0812">Transmembrane</keyword>
<keyword evidence="1" id="KW-0472">Membrane</keyword>
<proteinExistence type="predicted"/>
<dbReference type="HOGENOM" id="CLU_2529052_0_0_1"/>
<dbReference type="EMBL" id="JMSN01000009">
    <property type="protein sequence ID" value="KDN52538.1"/>
    <property type="molecule type" value="Genomic_DNA"/>
</dbReference>
<accession>A0A066WJ08</accession>
<sequence length="84" mass="8926">MALRANPPHPPLTGPGGRSRFDLDPGFIPLRLLLSLSRSLLHLLGISSSFSLFSTASITLALLASPRLRYLVSNSPPSACEQAS</sequence>
<dbReference type="Proteomes" id="UP000027361">
    <property type="component" value="Unassembled WGS sequence"/>
</dbReference>
<evidence type="ECO:0000313" key="2">
    <source>
        <dbReference type="EMBL" id="KDN52538.1"/>
    </source>
</evidence>
<keyword evidence="3" id="KW-1185">Reference proteome</keyword>
<dbReference type="InParanoid" id="A0A066WJ08"/>
<evidence type="ECO:0000313" key="3">
    <source>
        <dbReference type="Proteomes" id="UP000027361"/>
    </source>
</evidence>
<keyword evidence="1" id="KW-1133">Transmembrane helix</keyword>
<dbReference type="AlphaFoldDB" id="A0A066WJ08"/>
<name>A0A066WJ08_TILAU</name>
<comment type="caution">
    <text evidence="2">The sequence shown here is derived from an EMBL/GenBank/DDBJ whole genome shotgun (WGS) entry which is preliminary data.</text>
</comment>
<feature type="transmembrane region" description="Helical" evidence="1">
    <location>
        <begin position="40"/>
        <end position="64"/>
    </location>
</feature>
<dbReference type="RefSeq" id="XP_013245377.1">
    <property type="nucleotide sequence ID" value="XM_013389923.1"/>
</dbReference>
<protein>
    <submittedName>
        <fullName evidence="2">Uncharacterized protein</fullName>
    </submittedName>
</protein>
<organism evidence="2 3">
    <name type="scientific">Tilletiaria anomala (strain ATCC 24038 / CBS 436.72 / UBC 951)</name>
    <dbReference type="NCBI Taxonomy" id="1037660"/>
    <lineage>
        <taxon>Eukaryota</taxon>
        <taxon>Fungi</taxon>
        <taxon>Dikarya</taxon>
        <taxon>Basidiomycota</taxon>
        <taxon>Ustilaginomycotina</taxon>
        <taxon>Exobasidiomycetes</taxon>
        <taxon>Georgefischeriales</taxon>
        <taxon>Tilletiariaceae</taxon>
        <taxon>Tilletiaria</taxon>
    </lineage>
</organism>
<dbReference type="GeneID" id="25261941"/>
<gene>
    <name evidence="2" type="ORF">K437DRAFT_186614</name>
</gene>
<evidence type="ECO:0000256" key="1">
    <source>
        <dbReference type="SAM" id="Phobius"/>
    </source>
</evidence>